<comment type="caution">
    <text evidence="1">The sequence shown here is derived from an EMBL/GenBank/DDBJ whole genome shotgun (WGS) entry which is preliminary data.</text>
</comment>
<accession>A0ACC2F9L3</accession>
<gene>
    <name evidence="1" type="ORF">DPEC_G00319750</name>
</gene>
<protein>
    <submittedName>
        <fullName evidence="1">Uncharacterized protein</fullName>
    </submittedName>
</protein>
<reference evidence="1" key="1">
    <citation type="submission" date="2021-05" db="EMBL/GenBank/DDBJ databases">
        <authorList>
            <person name="Pan Q."/>
            <person name="Jouanno E."/>
            <person name="Zahm M."/>
            <person name="Klopp C."/>
            <person name="Cabau C."/>
            <person name="Louis A."/>
            <person name="Berthelot C."/>
            <person name="Parey E."/>
            <person name="Roest Crollius H."/>
            <person name="Montfort J."/>
            <person name="Robinson-Rechavi M."/>
            <person name="Bouchez O."/>
            <person name="Lampietro C."/>
            <person name="Lopez Roques C."/>
            <person name="Donnadieu C."/>
            <person name="Postlethwait J."/>
            <person name="Bobe J."/>
            <person name="Dillon D."/>
            <person name="Chandos A."/>
            <person name="von Hippel F."/>
            <person name="Guiguen Y."/>
        </authorList>
    </citation>
    <scope>NUCLEOTIDE SEQUENCE</scope>
    <source>
        <strain evidence="1">YG-Jan2019</strain>
    </source>
</reference>
<dbReference type="EMBL" id="CM055758">
    <property type="protein sequence ID" value="KAJ7988063.1"/>
    <property type="molecule type" value="Genomic_DNA"/>
</dbReference>
<sequence length="2100" mass="234248">MPQERALGIQWNVERDCFRFDNTLKDQPATRRGILSTVASIYDPLGFLAPYVLHGKRTEALRPRDNQVSLKCDTNVLALGMNIKNKAEVSAGSGAVKFKTETKADRNENQIYSLLTALLDVNGLIMNSNANVTLLENNAAHKASLTFDKDGLVASSTNSLHGPFTMENTFNAGLDASRATLSMESKSAFNDIKVENANSLTVTLATLSFNSKAKALVSDSTSYTHDIIIDVRDHTASVSVNNDLKLLTSSLNHKAQLKAEIYKIDLTGSLQAAYDKEVLKHTYEMNYADWTANIKCGTTGKLLGAHMSHNTELEIIGLAARIQNDARFISQLLRFDNTIRASVIPFDVNFDAIFNADGDLTLYGKHSAQLYGKILLKAQPLAFGTSHECRASITQKLDNGISVETTFDNKMDTLVSPEIQELTLRVRSKVNNHALNQDIKAYNRPDMLGLELSGSLSNGDLNTAASEDQEFTISGFLKYDKNTESHIIYLPFLESLPAILQDIKNTIVNIAEALQNYMNNEMTQAKLKALTQHVNDFVAELDLEGKFVQLKRGLIIFSRDYVITLKDLEGFLVNYKTVVENLLIDILSTIQEVIDTAKAIIINGLLSEDVIQRLNERLNAINDEYEFTTNIGYVIDAIENLVKQIDMQKLKDTSLAFLLDIDAQLEIKAKIENAVSELKESFENFNGSRCIKYVRDYISAINLDANFEQFIRMTLEFVKEWIQDFQIIDSVNAFHAKLREIIERYDVDEKLDVVLEKFVELIKQVNIKETIQVLANNLFAKSVDITGKVLQTLKEAINFLKTTEISEVIDKLNVHLNSFVQKLNSFDYNAFVDEVNQCIAEYIAHVNKLIKEFEIPEKLEAVREFVNFVISSAVYFINSLRDIQVAEMITPLDDMVHHIIDLDDIVGDMKLSYLPNLPEITLPGFTLSEITFPALPKVAAEKLLKIPTLQIPTFKLPDIPSEFTLPCFGKLYSEIKVKSPMFSMTTYAELRNATEKATAPQFTVLLSSRGESPSVKILTYNLESTTRVAIAKLSRVFLAETLKFTHSALAIDHQSAVTIYSLASHGTARTMIKATTAPYNAHIVNQAHIAIGSGLSAATDTTYNHKITLPIVGFTSEASLKQKALAKIEDHTFSLLVEDNCTIKVNSEDGTHKGQLDFSISPKTARLRMTSDTDTALLKMKQSMNGVAVTLSHMTFDIRSEAEGPAIKNSLLVASGNANLRDAIVELKANHNSELVGSLSGTLSNSVILLIRPVEIVFDFQNKGNTKVNFITGVVAKVDLQNDYSATIKPEAQKINTVALVRFNQYKSSYNFTFENNKREAVLSAAVNGEANLDFLTRPVTIPEVDMFMFYSPGVRFDNLYENSGLKNILITTEQSLDVDAKITYQKRPFSYLGNLITELSLKSPMLNLNANGEVDTEKDLVFRLGATTASVFDALKAKLDCATSLTTKRGLKMATALSLANRLVSGTHDSTFSLNTDNLEAALSVDTSAKVAVYVINLEANQQLAADTKNKFNVAHTFKLKGYYDMPFFRTHCQVKAEHSLKLEGASDSFSVETSSEGIIDGSVGTQISALGALKNDAVFYINGDGLRSTLKTNVSARYTEFSNTIIEMVLVENMAVEASSKRVYAMLKLNSNNEVNLPIDRFKGRHVAQATIEFVPWKSLTSGYEIDISQQSRCADVAIFKKSNIDLKCYKQTISAITKISMPLYITEVAAHLEVAVPVVTAALKASATSVIDLLDYDTDASFTINFEKEALGLTGKVLLNHTDLTINIQNVITQALSDFRHKLDMDITSPIFTDVNFRYTARTDGANISISNPSSGFLGIQLHGRSPFLLSTRLYNRYPSAPEDDVDILLISTTASDGVTTNLQVVYNRKTLDVMLFGLWTKLPVIKSILTEFVKKHPQVFQPFELLTFATIRLIEEAPYSIANNYGRNLSQLSVLYRNTVVYYLRIVPVFREAAIRIMRDPQEATKKEFVDQVYDLTHCFMDLENGITELVLYGQETVDDLKSDYLDGIAVTINRRYLNFVFEVKFFMEDVSMKPVKREIQKVIDFVWTVVSGFHRVVTNFLDQAPGRGREFAIIEIDLPFPFQQWIPSQTRPSVY</sequence>
<evidence type="ECO:0000313" key="2">
    <source>
        <dbReference type="Proteomes" id="UP001157502"/>
    </source>
</evidence>
<organism evidence="1 2">
    <name type="scientific">Dallia pectoralis</name>
    <name type="common">Alaska blackfish</name>
    <dbReference type="NCBI Taxonomy" id="75939"/>
    <lineage>
        <taxon>Eukaryota</taxon>
        <taxon>Metazoa</taxon>
        <taxon>Chordata</taxon>
        <taxon>Craniata</taxon>
        <taxon>Vertebrata</taxon>
        <taxon>Euteleostomi</taxon>
        <taxon>Actinopterygii</taxon>
        <taxon>Neopterygii</taxon>
        <taxon>Teleostei</taxon>
        <taxon>Protacanthopterygii</taxon>
        <taxon>Esociformes</taxon>
        <taxon>Umbridae</taxon>
        <taxon>Dallia</taxon>
    </lineage>
</organism>
<evidence type="ECO:0000313" key="1">
    <source>
        <dbReference type="EMBL" id="KAJ7988063.1"/>
    </source>
</evidence>
<name>A0ACC2F9L3_DALPE</name>
<keyword evidence="2" id="KW-1185">Reference proteome</keyword>
<dbReference type="Proteomes" id="UP001157502">
    <property type="component" value="Chromosome 31"/>
</dbReference>
<proteinExistence type="predicted"/>